<dbReference type="InterPro" id="IPR020904">
    <property type="entry name" value="Sc_DH/Rdtase_CS"/>
</dbReference>
<dbReference type="Gene3D" id="3.90.25.10">
    <property type="entry name" value="UDP-galactose 4-epimerase, domain 1"/>
    <property type="match status" value="1"/>
</dbReference>
<sequence length="313" mass="33586">MAKYLVTGAAGFIGRSIAAALLGRGAEVRGVDNFATGKRSNLVGLEAMEFVEGDLADPAVAARVCNGIEVIFHEAALPSVPRSVVDPVASNTACVEATLQLLVAARAAGVRRVVYAASSSAYGDTPTLPKHEAMLPAPISPYAVAKLAGEYYMRSFAQVYGLETVSLRYFNVFGPYQDPTSQYSGVLAVFCQRMLAGQAPTIYGDGKQSRDFTFIQNTVEGNLLAAEADAAAVSGRVMNLATGERITLNRVVEMLRELTGYDGPVNYGEPRMGDIRDSLADISQAHRLLGYTPSVDFREGLRRTVEWYRTLGV</sequence>
<comment type="caution">
    <text evidence="2">The sequence shown here is derived from an EMBL/GenBank/DDBJ whole genome shotgun (WGS) entry which is preliminary data.</text>
</comment>
<dbReference type="Gene3D" id="3.40.50.720">
    <property type="entry name" value="NAD(P)-binding Rossmann-like Domain"/>
    <property type="match status" value="1"/>
</dbReference>
<dbReference type="PROSITE" id="PS00061">
    <property type="entry name" value="ADH_SHORT"/>
    <property type="match status" value="1"/>
</dbReference>
<reference evidence="2" key="1">
    <citation type="submission" date="2009-10" db="EMBL/GenBank/DDBJ databases">
        <title>Diversity of trophic interactions inside an arsenic-rich microbial ecosystem.</title>
        <authorList>
            <person name="Bertin P.N."/>
            <person name="Heinrich-Salmeron A."/>
            <person name="Pelletier E."/>
            <person name="Goulhen-Chollet F."/>
            <person name="Arsene-Ploetze F."/>
            <person name="Gallien S."/>
            <person name="Calteau A."/>
            <person name="Vallenet D."/>
            <person name="Casiot C."/>
            <person name="Chane-Woon-Ming B."/>
            <person name="Giloteaux L."/>
            <person name="Barakat M."/>
            <person name="Bonnefoy V."/>
            <person name="Bruneel O."/>
            <person name="Chandler M."/>
            <person name="Cleiss J."/>
            <person name="Duran R."/>
            <person name="Elbaz-Poulichet F."/>
            <person name="Fonknechten N."/>
            <person name="Lauga B."/>
            <person name="Mornico D."/>
            <person name="Ortet P."/>
            <person name="Schaeffer C."/>
            <person name="Siguier P."/>
            <person name="Alexander Thil Smith A."/>
            <person name="Van Dorsselaer A."/>
            <person name="Weissenbach J."/>
            <person name="Medigue C."/>
            <person name="Le Paslier D."/>
        </authorList>
    </citation>
    <scope>NUCLEOTIDE SEQUENCE</scope>
</reference>
<dbReference type="PRINTS" id="PR01713">
    <property type="entry name" value="NUCEPIMERASE"/>
</dbReference>
<dbReference type="PANTHER" id="PTHR43245">
    <property type="entry name" value="BIFUNCTIONAL POLYMYXIN RESISTANCE PROTEIN ARNA"/>
    <property type="match status" value="1"/>
</dbReference>
<dbReference type="InterPro" id="IPR001509">
    <property type="entry name" value="Epimerase_deHydtase"/>
</dbReference>
<organism evidence="2">
    <name type="scientific">mine drainage metagenome</name>
    <dbReference type="NCBI Taxonomy" id="410659"/>
    <lineage>
        <taxon>unclassified sequences</taxon>
        <taxon>metagenomes</taxon>
        <taxon>ecological metagenomes</taxon>
    </lineage>
</organism>
<proteinExistence type="predicted"/>
<name>E6QJQ4_9ZZZZ</name>
<gene>
    <name evidence="2" type="primary">vipB</name>
    <name evidence="2" type="ORF">CARN6_0807</name>
</gene>
<dbReference type="PANTHER" id="PTHR43245:SF13">
    <property type="entry name" value="UDP-D-APIOSE_UDP-D-XYLOSE SYNTHASE 2"/>
    <property type="match status" value="1"/>
</dbReference>
<accession>E6QJQ4</accession>
<feature type="domain" description="NAD-dependent epimerase/dehydratase" evidence="1">
    <location>
        <begin position="5"/>
        <end position="241"/>
    </location>
</feature>
<dbReference type="InterPro" id="IPR050177">
    <property type="entry name" value="Lipid_A_modif_metabolic_enz"/>
</dbReference>
<evidence type="ECO:0000313" key="2">
    <source>
        <dbReference type="EMBL" id="CBI07471.1"/>
    </source>
</evidence>
<dbReference type="InterPro" id="IPR036291">
    <property type="entry name" value="NAD(P)-bd_dom_sf"/>
</dbReference>
<dbReference type="CDD" id="cd05256">
    <property type="entry name" value="UDP_AE_SDR_e"/>
    <property type="match status" value="1"/>
</dbReference>
<dbReference type="EMBL" id="CABQ01000091">
    <property type="protein sequence ID" value="CBI07471.1"/>
    <property type="molecule type" value="Genomic_DNA"/>
</dbReference>
<dbReference type="SUPFAM" id="SSF51735">
    <property type="entry name" value="NAD(P)-binding Rossmann-fold domains"/>
    <property type="match status" value="1"/>
</dbReference>
<dbReference type="AlphaFoldDB" id="E6QJQ4"/>
<protein>
    <submittedName>
        <fullName evidence="2">Putative Vi polysaccharide biosynthesis protein UDP-glucose 4-epimerase</fullName>
    </submittedName>
</protein>
<evidence type="ECO:0000259" key="1">
    <source>
        <dbReference type="Pfam" id="PF01370"/>
    </source>
</evidence>
<dbReference type="Pfam" id="PF01370">
    <property type="entry name" value="Epimerase"/>
    <property type="match status" value="1"/>
</dbReference>